<dbReference type="Gene3D" id="3.40.50.1820">
    <property type="entry name" value="alpha/beta hydrolase"/>
    <property type="match status" value="1"/>
</dbReference>
<dbReference type="OrthoDB" id="443318at2759"/>
<dbReference type="RefSeq" id="XP_008896411.1">
    <property type="nucleotide sequence ID" value="XM_008898163.1"/>
</dbReference>
<evidence type="ECO:0000256" key="4">
    <source>
        <dbReference type="ARBA" id="ARBA00022801"/>
    </source>
</evidence>
<evidence type="ECO:0000256" key="5">
    <source>
        <dbReference type="ARBA" id="ARBA00023180"/>
    </source>
</evidence>
<dbReference type="PRINTS" id="PR00724">
    <property type="entry name" value="CRBOXYPTASEC"/>
</dbReference>
<accession>W2R0L8</accession>
<protein>
    <submittedName>
        <fullName evidence="7">Uncharacterized protein</fullName>
    </submittedName>
</protein>
<dbReference type="GO" id="GO:0006508">
    <property type="term" value="P:proteolysis"/>
    <property type="evidence" value="ECO:0007669"/>
    <property type="project" value="UniProtKB-KW"/>
</dbReference>
<proteinExistence type="inferred from homology"/>
<keyword evidence="6" id="KW-0812">Transmembrane</keyword>
<keyword evidence="6" id="KW-0472">Membrane</keyword>
<dbReference type="InterPro" id="IPR001563">
    <property type="entry name" value="Peptidase_S10"/>
</dbReference>
<keyword evidence="4" id="KW-0378">Hydrolase</keyword>
<dbReference type="Gene3D" id="1.10.287.410">
    <property type="match status" value="1"/>
</dbReference>
<dbReference type="VEuPathDB" id="FungiDB:PPTG_04271"/>
<dbReference type="Pfam" id="PF00450">
    <property type="entry name" value="Peptidase_S10"/>
    <property type="match status" value="1"/>
</dbReference>
<reference evidence="7 8" key="2">
    <citation type="submission" date="2013-11" db="EMBL/GenBank/DDBJ databases">
        <title>The Genome Sequence of Phytophthora parasitica INRA-310.</title>
        <authorList>
            <consortium name="The Broad Institute Genomics Platform"/>
            <person name="Russ C."/>
            <person name="Tyler B."/>
            <person name="Panabieres F."/>
            <person name="Shan W."/>
            <person name="Tripathy S."/>
            <person name="Grunwald N."/>
            <person name="Machado M."/>
            <person name="Johnson C.S."/>
            <person name="Arredondo F."/>
            <person name="Hong C."/>
            <person name="Coffey M."/>
            <person name="Young S.K."/>
            <person name="Zeng Q."/>
            <person name="Gargeya S."/>
            <person name="Fitzgerald M."/>
            <person name="Abouelleil A."/>
            <person name="Alvarado L."/>
            <person name="Chapman S.B."/>
            <person name="Gainer-Dewar J."/>
            <person name="Goldberg J."/>
            <person name="Griggs A."/>
            <person name="Gujja S."/>
            <person name="Hansen M."/>
            <person name="Howarth C."/>
            <person name="Imamovic A."/>
            <person name="Ireland A."/>
            <person name="Larimer J."/>
            <person name="McCowan C."/>
            <person name="Murphy C."/>
            <person name="Pearson M."/>
            <person name="Poon T.W."/>
            <person name="Priest M."/>
            <person name="Roberts A."/>
            <person name="Saif S."/>
            <person name="Shea T."/>
            <person name="Sykes S."/>
            <person name="Wortman J."/>
            <person name="Nusbaum C."/>
            <person name="Birren B."/>
        </authorList>
    </citation>
    <scope>NUCLEOTIDE SEQUENCE [LARGE SCALE GENOMIC DNA]</scope>
    <source>
        <strain evidence="7 8">INRA-310</strain>
    </source>
</reference>
<dbReference type="OMA" id="AIANNMS"/>
<name>W2R0L8_PHYN3</name>
<dbReference type="EMBL" id="KI669566">
    <property type="protein sequence ID" value="ETN18786.1"/>
    <property type="molecule type" value="Genomic_DNA"/>
</dbReference>
<keyword evidence="6" id="KW-1133">Transmembrane helix</keyword>
<dbReference type="SUPFAM" id="SSF53474">
    <property type="entry name" value="alpha/beta-Hydrolases"/>
    <property type="match status" value="1"/>
</dbReference>
<evidence type="ECO:0000256" key="1">
    <source>
        <dbReference type="ARBA" id="ARBA00009431"/>
    </source>
</evidence>
<evidence type="ECO:0000256" key="6">
    <source>
        <dbReference type="SAM" id="Phobius"/>
    </source>
</evidence>
<feature type="transmembrane region" description="Helical" evidence="6">
    <location>
        <begin position="26"/>
        <end position="48"/>
    </location>
</feature>
<keyword evidence="5" id="KW-0325">Glycoprotein</keyword>
<comment type="similarity">
    <text evidence="1">Belongs to the peptidase S10 family.</text>
</comment>
<dbReference type="GO" id="GO:0004185">
    <property type="term" value="F:serine-type carboxypeptidase activity"/>
    <property type="evidence" value="ECO:0007669"/>
    <property type="project" value="InterPro"/>
</dbReference>
<evidence type="ECO:0000256" key="2">
    <source>
        <dbReference type="ARBA" id="ARBA00022645"/>
    </source>
</evidence>
<organism evidence="7 8">
    <name type="scientific">Phytophthora nicotianae (strain INRA-310)</name>
    <name type="common">Phytophthora parasitica</name>
    <dbReference type="NCBI Taxonomy" id="761204"/>
    <lineage>
        <taxon>Eukaryota</taxon>
        <taxon>Sar</taxon>
        <taxon>Stramenopiles</taxon>
        <taxon>Oomycota</taxon>
        <taxon>Peronosporomycetes</taxon>
        <taxon>Peronosporales</taxon>
        <taxon>Peronosporaceae</taxon>
        <taxon>Phytophthora</taxon>
    </lineage>
</organism>
<dbReference type="Proteomes" id="UP000018817">
    <property type="component" value="Unassembled WGS sequence"/>
</dbReference>
<evidence type="ECO:0000256" key="3">
    <source>
        <dbReference type="ARBA" id="ARBA00022670"/>
    </source>
</evidence>
<dbReference type="PANTHER" id="PTHR11802">
    <property type="entry name" value="SERINE PROTEASE FAMILY S10 SERINE CARBOXYPEPTIDASE"/>
    <property type="match status" value="1"/>
</dbReference>
<sequence length="515" mass="57418">MVTETTPLRNAERRPLEPYAHHKRRIAGLAVVGLILVVVAVLTTTNIGKKTHSQAIPQQPIKVTEPHTDLTPLNTTRHHHTPAPTSKNWFQCGTERSEAGYITLPYNVGDHLFYWFFESRKAPASDPLVLWMTGSGSSCFSLVTLLTENGPCQIISEGTTALNPYSWTSEANVVWLDQPTNVGFSYGSNARAQFNAGDVQRNVYWFLQRFLDKHPEFQGRALFLAGEGYPAHYIPAAAHYIWRENSIVEKANATVRINLEGIAIGNGLVNPAVQMPHALDMAVSNSYNISLINPTDLAAAKEAVPVCHELLNVCQTNSSACTGASRFCSSFLLDAMDSSHRNRYDIRKKCDPSDPSGCYNTSAVAEYLNSNAVRAYLSVSDQVSSWQQCSSSNREHYSDLMMNFDGYVADLLNDGFIRVLIYSGDADLVCNWRGSDAWTKQLKWKHQRDFNDARKHIFLVAGEIDTVDAGTVRTYNNQFTFLRVFEAGHVVSKDQPAVALAMINRFIKNQSLQTR</sequence>
<dbReference type="GeneID" id="20174379"/>
<evidence type="ECO:0000313" key="7">
    <source>
        <dbReference type="EMBL" id="ETN18786.1"/>
    </source>
</evidence>
<evidence type="ECO:0000313" key="8">
    <source>
        <dbReference type="Proteomes" id="UP000018817"/>
    </source>
</evidence>
<dbReference type="FunFam" id="1.10.287.410:FF:000002">
    <property type="entry name" value="Carboxypeptidase"/>
    <property type="match status" value="1"/>
</dbReference>
<gene>
    <name evidence="7" type="ORF">PPTG_04271</name>
</gene>
<keyword evidence="3" id="KW-0645">Protease</keyword>
<dbReference type="PANTHER" id="PTHR11802:SF113">
    <property type="entry name" value="SERINE CARBOXYPEPTIDASE CTSA-4.1"/>
    <property type="match status" value="1"/>
</dbReference>
<keyword evidence="2" id="KW-0121">Carboxypeptidase</keyword>
<dbReference type="AlphaFoldDB" id="W2R0L8"/>
<dbReference type="InterPro" id="IPR029058">
    <property type="entry name" value="AB_hydrolase_fold"/>
</dbReference>
<reference evidence="8" key="1">
    <citation type="submission" date="2011-12" db="EMBL/GenBank/DDBJ databases">
        <authorList>
            <consortium name="The Broad Institute Genome Sequencing Platform"/>
            <person name="Russ C."/>
            <person name="Tyler B."/>
            <person name="Panabieres F."/>
            <person name="Shan W."/>
            <person name="Tripathy S."/>
            <person name="Grunwald N."/>
            <person name="Machado M."/>
            <person name="Young S.K."/>
            <person name="Zeng Q."/>
            <person name="Gargeya S."/>
            <person name="Fitzgerald M."/>
            <person name="Haas B."/>
            <person name="Abouelleil A."/>
            <person name="Alvarado L."/>
            <person name="Arachchi H.M."/>
            <person name="Berlin A."/>
            <person name="Chapman S.B."/>
            <person name="Gearin G."/>
            <person name="Goldberg J."/>
            <person name="Griggs A."/>
            <person name="Gujja S."/>
            <person name="Hansen M."/>
            <person name="Heiman D."/>
            <person name="Howarth C."/>
            <person name="Larimer J."/>
            <person name="Lui A."/>
            <person name="MacDonald P.J.P."/>
            <person name="McCowen C."/>
            <person name="Montmayeur A."/>
            <person name="Murphy C."/>
            <person name="Neiman D."/>
            <person name="Pearson M."/>
            <person name="Priest M."/>
            <person name="Roberts A."/>
            <person name="Saif S."/>
            <person name="Shea T."/>
            <person name="Sisk P."/>
            <person name="Stolte C."/>
            <person name="Sykes S."/>
            <person name="Wortman J."/>
            <person name="Nusbaum C."/>
            <person name="Birren B."/>
        </authorList>
    </citation>
    <scope>NUCLEOTIDE SEQUENCE [LARGE SCALE GENOMIC DNA]</scope>
    <source>
        <strain evidence="8">INRA-310</strain>
    </source>
</reference>